<protein>
    <submittedName>
        <fullName evidence="1">Uncharacterized protein</fullName>
    </submittedName>
</protein>
<dbReference type="AlphaFoldDB" id="A0A3P5YPX7"/>
<gene>
    <name evidence="1" type="ORF">BRAA06T24194Z</name>
</gene>
<sequence>MPLTRLQQEPSPPTSIYILFTIMRIMIRCSSVKEIKISSDKSLGWSPTQTNTLFHLSG</sequence>
<name>A0A3P5YPX7_BRACM</name>
<accession>A0A3P5YPX7</accession>
<evidence type="ECO:0000313" key="1">
    <source>
        <dbReference type="EMBL" id="VDC65654.1"/>
    </source>
</evidence>
<reference evidence="1" key="1">
    <citation type="submission" date="2018-11" db="EMBL/GenBank/DDBJ databases">
        <authorList>
            <consortium name="Genoscope - CEA"/>
            <person name="William W."/>
        </authorList>
    </citation>
    <scope>NUCLEOTIDE SEQUENCE</scope>
</reference>
<organism evidence="1">
    <name type="scientific">Brassica campestris</name>
    <name type="common">Field mustard</name>
    <dbReference type="NCBI Taxonomy" id="3711"/>
    <lineage>
        <taxon>Eukaryota</taxon>
        <taxon>Viridiplantae</taxon>
        <taxon>Streptophyta</taxon>
        <taxon>Embryophyta</taxon>
        <taxon>Tracheophyta</taxon>
        <taxon>Spermatophyta</taxon>
        <taxon>Magnoliopsida</taxon>
        <taxon>eudicotyledons</taxon>
        <taxon>Gunneridae</taxon>
        <taxon>Pentapetalae</taxon>
        <taxon>rosids</taxon>
        <taxon>malvids</taxon>
        <taxon>Brassicales</taxon>
        <taxon>Brassicaceae</taxon>
        <taxon>Brassiceae</taxon>
        <taxon>Brassica</taxon>
    </lineage>
</organism>
<proteinExistence type="predicted"/>
<dbReference type="EMBL" id="LR031569">
    <property type="protein sequence ID" value="VDC65654.1"/>
    <property type="molecule type" value="Genomic_DNA"/>
</dbReference>